<comment type="caution">
    <text evidence="1">The sequence shown here is derived from an EMBL/GenBank/DDBJ whole genome shotgun (WGS) entry which is preliminary data.</text>
</comment>
<protein>
    <recommendedName>
        <fullName evidence="3">Terminase small subunit</fullName>
    </recommendedName>
</protein>
<evidence type="ECO:0000313" key="1">
    <source>
        <dbReference type="EMBL" id="MCW8085769.1"/>
    </source>
</evidence>
<dbReference type="EMBL" id="JAPFQI010000005">
    <property type="protein sequence ID" value="MCW8085769.1"/>
    <property type="molecule type" value="Genomic_DNA"/>
</dbReference>
<organism evidence="1 2">
    <name type="scientific">Sabulicella glaciei</name>
    <dbReference type="NCBI Taxonomy" id="2984948"/>
    <lineage>
        <taxon>Bacteria</taxon>
        <taxon>Pseudomonadati</taxon>
        <taxon>Pseudomonadota</taxon>
        <taxon>Alphaproteobacteria</taxon>
        <taxon>Acetobacterales</taxon>
        <taxon>Acetobacteraceae</taxon>
        <taxon>Sabulicella</taxon>
    </lineage>
</organism>
<accession>A0ABT3NUC9</accession>
<reference evidence="1 2" key="1">
    <citation type="submission" date="2022-10" db="EMBL/GenBank/DDBJ databases">
        <title>Roseococcus glaciei nov., sp. nov., isolated from glacier.</title>
        <authorList>
            <person name="Liu Q."/>
            <person name="Xin Y.-H."/>
        </authorList>
    </citation>
    <scope>NUCLEOTIDE SEQUENCE [LARGE SCALE GENOMIC DNA]</scope>
    <source>
        <strain evidence="1 2">MDT2-1-1</strain>
    </source>
</reference>
<keyword evidence="2" id="KW-1185">Reference proteome</keyword>
<name>A0ABT3NUC9_9PROT</name>
<evidence type="ECO:0000313" key="2">
    <source>
        <dbReference type="Proteomes" id="UP001526430"/>
    </source>
</evidence>
<sequence length="89" mass="9619">MSAEEVPEIDALAAMRVLAREYDRLLHDEEADARGASARHAALKVMLAHYEALRKLLPRPAPSILDLGAARAAIAQEEPSLDDDEGESG</sequence>
<dbReference type="RefSeq" id="WP_301589718.1">
    <property type="nucleotide sequence ID" value="NZ_JAPFQI010000005.1"/>
</dbReference>
<dbReference type="Proteomes" id="UP001526430">
    <property type="component" value="Unassembled WGS sequence"/>
</dbReference>
<proteinExistence type="predicted"/>
<gene>
    <name evidence="1" type="ORF">OF850_09050</name>
</gene>
<evidence type="ECO:0008006" key="3">
    <source>
        <dbReference type="Google" id="ProtNLM"/>
    </source>
</evidence>